<protein>
    <submittedName>
        <fullName evidence="1">Uncharacterized protein</fullName>
    </submittedName>
</protein>
<proteinExistence type="predicted"/>
<dbReference type="OrthoDB" id="1489268at2"/>
<reference evidence="1 2" key="1">
    <citation type="submission" date="2017-10" db="EMBL/GenBank/DDBJ databases">
        <title>The draft genome sequence of Lewinella nigricans NBRC 102662.</title>
        <authorList>
            <person name="Wang K."/>
        </authorList>
    </citation>
    <scope>NUCLEOTIDE SEQUENCE [LARGE SCALE GENOMIC DNA]</scope>
    <source>
        <strain evidence="1 2">NBRC 102662</strain>
    </source>
</reference>
<accession>A0A2D0MZ77</accession>
<dbReference type="EMBL" id="PDUD01000052">
    <property type="protein sequence ID" value="PHN01581.1"/>
    <property type="molecule type" value="Genomic_DNA"/>
</dbReference>
<name>A0A2D0MZ77_FLAN2</name>
<dbReference type="AlphaFoldDB" id="A0A2D0MZ77"/>
<gene>
    <name evidence="1" type="ORF">CRP01_36390</name>
</gene>
<sequence>MKSTTLNISTKISAKATLLIALLLCFFGVRNTTFAQPSLAAENVINDISVTTALGKRKTYTVFQDAAVREQWYYMPNELRVAEERDVNNKVRPKMTILRYQYEDMMTKELKEGGVLVATFTYAMEPEVVETVKQQIRRNTGIGNIRLSAMPLKDASINFLADSDKFLADIDAKTEFKGATSASQEIPVFYDLTVLGASSFKALVSSNGGIPIRANITYNGLSPDCGYSIEGNWNNVYDYFEKNTKKEAGVKIWFVKAGGIKTKQELREELNKIQDMKVEVMPCEGPDSLNALDNANLTAMMKTIREAVYSDSLLDRASELESLKSMLVNNSVDDTTKARILDMITEGGKSLKLGYQQDTKKVKRKNSGKLSFDFTQRRMLMRETSFGGLLSFSKYGLTEEQLLSDGYIIDIDVNSDFPSVVMGLPHINPDLNLNALILEVSYRNSDGTIHSQARKWDSITQKWATPMGKQIDYLRFNMIGEKNKSRAGTPTFEMKLQVVSAVPNASFTIEKQVQLNQGERFPDALELLTDHIIVDGSILDFGKITNNDEDLALAKLELQRGELTIRKSIKPYFINASAAPPSPVHILLPKTGLPTAGKVTYFRKTGPTKSVVDAMPVQLGENTLLGPDWPDAGDQ</sequence>
<evidence type="ECO:0000313" key="2">
    <source>
        <dbReference type="Proteomes" id="UP000223913"/>
    </source>
</evidence>
<organism evidence="1 2">
    <name type="scientific">Flavilitoribacter nigricans (strain ATCC 23147 / DSM 23189 / NBRC 102662 / NCIMB 1420 / SS-2)</name>
    <name type="common">Lewinella nigricans</name>
    <dbReference type="NCBI Taxonomy" id="1122177"/>
    <lineage>
        <taxon>Bacteria</taxon>
        <taxon>Pseudomonadati</taxon>
        <taxon>Bacteroidota</taxon>
        <taxon>Saprospiria</taxon>
        <taxon>Saprospirales</taxon>
        <taxon>Lewinellaceae</taxon>
        <taxon>Flavilitoribacter</taxon>
    </lineage>
</organism>
<dbReference type="Proteomes" id="UP000223913">
    <property type="component" value="Unassembled WGS sequence"/>
</dbReference>
<keyword evidence="2" id="KW-1185">Reference proteome</keyword>
<dbReference type="RefSeq" id="WP_099155014.1">
    <property type="nucleotide sequence ID" value="NZ_PDUD01000052.1"/>
</dbReference>
<comment type="caution">
    <text evidence="1">The sequence shown here is derived from an EMBL/GenBank/DDBJ whole genome shotgun (WGS) entry which is preliminary data.</text>
</comment>
<evidence type="ECO:0000313" key="1">
    <source>
        <dbReference type="EMBL" id="PHN01581.1"/>
    </source>
</evidence>